<comment type="caution">
    <text evidence="5">The sequence shown here is derived from an EMBL/GenBank/DDBJ whole genome shotgun (WGS) entry which is preliminary data.</text>
</comment>
<evidence type="ECO:0000313" key="6">
    <source>
        <dbReference type="Proteomes" id="UP000231056"/>
    </source>
</evidence>
<dbReference type="PROSITE" id="PS50005">
    <property type="entry name" value="TPR"/>
    <property type="match status" value="2"/>
</dbReference>
<evidence type="ECO:0000313" key="5">
    <source>
        <dbReference type="EMBL" id="PIQ73627.1"/>
    </source>
</evidence>
<dbReference type="Gene3D" id="1.25.40.10">
    <property type="entry name" value="Tetratricopeptide repeat domain"/>
    <property type="match status" value="2"/>
</dbReference>
<gene>
    <name evidence="5" type="ORF">COV58_01460</name>
</gene>
<evidence type="ECO:0000256" key="3">
    <source>
        <dbReference type="PROSITE-ProRule" id="PRU00339"/>
    </source>
</evidence>
<evidence type="ECO:0000256" key="4">
    <source>
        <dbReference type="SAM" id="Phobius"/>
    </source>
</evidence>
<dbReference type="SUPFAM" id="SSF48452">
    <property type="entry name" value="TPR-like"/>
    <property type="match status" value="1"/>
</dbReference>
<dbReference type="Proteomes" id="UP000231056">
    <property type="component" value="Unassembled WGS sequence"/>
</dbReference>
<dbReference type="AlphaFoldDB" id="A0A2M6IUX9"/>
<protein>
    <submittedName>
        <fullName evidence="5">Uncharacterized protein</fullName>
    </submittedName>
</protein>
<keyword evidence="4" id="KW-0812">Transmembrane</keyword>
<accession>A0A2M6IUX9</accession>
<keyword evidence="2 3" id="KW-0802">TPR repeat</keyword>
<organism evidence="5 6">
    <name type="scientific">Candidatus Roizmanbacteria bacterium CG11_big_fil_rev_8_21_14_0_20_36_8</name>
    <dbReference type="NCBI Taxonomy" id="1974856"/>
    <lineage>
        <taxon>Bacteria</taxon>
        <taxon>Candidatus Roizmaniibacteriota</taxon>
    </lineage>
</organism>
<feature type="transmembrane region" description="Helical" evidence="4">
    <location>
        <begin position="15"/>
        <end position="35"/>
    </location>
</feature>
<dbReference type="PANTHER" id="PTHR44943">
    <property type="entry name" value="CELLULOSE SYNTHASE OPERON PROTEIN C"/>
    <property type="match status" value="1"/>
</dbReference>
<dbReference type="InterPro" id="IPR019734">
    <property type="entry name" value="TPR_rpt"/>
</dbReference>
<dbReference type="InterPro" id="IPR011990">
    <property type="entry name" value="TPR-like_helical_dom_sf"/>
</dbReference>
<feature type="repeat" description="TPR" evidence="3">
    <location>
        <begin position="189"/>
        <end position="222"/>
    </location>
</feature>
<dbReference type="Pfam" id="PF13181">
    <property type="entry name" value="TPR_8"/>
    <property type="match status" value="2"/>
</dbReference>
<evidence type="ECO:0000256" key="1">
    <source>
        <dbReference type="ARBA" id="ARBA00022737"/>
    </source>
</evidence>
<proteinExistence type="predicted"/>
<evidence type="ECO:0000256" key="2">
    <source>
        <dbReference type="ARBA" id="ARBA00022803"/>
    </source>
</evidence>
<name>A0A2M6IUX9_9BACT</name>
<keyword evidence="1" id="KW-0677">Repeat</keyword>
<dbReference type="SMART" id="SM00028">
    <property type="entry name" value="TPR"/>
    <property type="match status" value="2"/>
</dbReference>
<dbReference type="InterPro" id="IPR051685">
    <property type="entry name" value="Ycf3/AcsC/BcsC/TPR_MFPF"/>
</dbReference>
<keyword evidence="4" id="KW-1133">Transmembrane helix</keyword>
<feature type="repeat" description="TPR" evidence="3">
    <location>
        <begin position="120"/>
        <end position="153"/>
    </location>
</feature>
<reference evidence="5 6" key="1">
    <citation type="submission" date="2017-09" db="EMBL/GenBank/DDBJ databases">
        <title>Depth-based differentiation of microbial function through sediment-hosted aquifers and enrichment of novel symbionts in the deep terrestrial subsurface.</title>
        <authorList>
            <person name="Probst A.J."/>
            <person name="Ladd B."/>
            <person name="Jarett J.K."/>
            <person name="Geller-Mcgrath D.E."/>
            <person name="Sieber C.M."/>
            <person name="Emerson J.B."/>
            <person name="Anantharaman K."/>
            <person name="Thomas B.C."/>
            <person name="Malmstrom R."/>
            <person name="Stieglmeier M."/>
            <person name="Klingl A."/>
            <person name="Woyke T."/>
            <person name="Ryan C.M."/>
            <person name="Banfield J.F."/>
        </authorList>
    </citation>
    <scope>NUCLEOTIDE SEQUENCE [LARGE SCALE GENOMIC DNA]</scope>
    <source>
        <strain evidence="5">CG11_big_fil_rev_8_21_14_0_20_36_8</strain>
    </source>
</reference>
<sequence length="234" mass="26388">MEQDQMQEAHKNWKLYVIMLIAGVGISMIVGYVYVKYSAYQMMKSEGKVALVEPTGIPGADIPLVQDAISSIPLIEEQSLAEPANAGLLRQQARNYIMISDLKKAASTFEQESLVNPNDPTLYKEMGDVYSQLRESEKAVASYTKSIEINPADNNSYIELANIYSVQLPDREKVIFTYEDAIKNNPNNVTFYILLASFYERIELSQKALDLYRRVVSIDPANSIATRKIEELSQ</sequence>
<dbReference type="EMBL" id="PCVM01000034">
    <property type="protein sequence ID" value="PIQ73627.1"/>
    <property type="molecule type" value="Genomic_DNA"/>
</dbReference>
<dbReference type="PANTHER" id="PTHR44943:SF8">
    <property type="entry name" value="TPR REPEAT-CONTAINING PROTEIN MJ0263"/>
    <property type="match status" value="1"/>
</dbReference>
<keyword evidence="4" id="KW-0472">Membrane</keyword>